<name>A0AAW1Q0F4_9CHLO</name>
<accession>A0AAW1Q0F4</accession>
<keyword evidence="2" id="KW-1185">Reference proteome</keyword>
<proteinExistence type="predicted"/>
<reference evidence="1 2" key="1">
    <citation type="journal article" date="2024" name="Nat. Commun.">
        <title>Phylogenomics reveals the evolutionary origins of lichenization in chlorophyte algae.</title>
        <authorList>
            <person name="Puginier C."/>
            <person name="Libourel C."/>
            <person name="Otte J."/>
            <person name="Skaloud P."/>
            <person name="Haon M."/>
            <person name="Grisel S."/>
            <person name="Petersen M."/>
            <person name="Berrin J.G."/>
            <person name="Delaux P.M."/>
            <person name="Dal Grande F."/>
            <person name="Keller J."/>
        </authorList>
    </citation>
    <scope>NUCLEOTIDE SEQUENCE [LARGE SCALE GENOMIC DNA]</scope>
    <source>
        <strain evidence="1 2">SAG 2043</strain>
    </source>
</reference>
<dbReference type="EMBL" id="JALJOR010000007">
    <property type="protein sequence ID" value="KAK9814177.1"/>
    <property type="molecule type" value="Genomic_DNA"/>
</dbReference>
<sequence length="321" mass="34770">MPPKPPKHVEFEHIQFGEFEHIQFGDWRLDKVTKDQWGLPVVSHSKYPDYAAKILSSYGGKLIYEFSYDFLGRNRAKIEFNPKMVIGIERVIKPSPMVLLEVNSAPATHIGSQGTAGGPYSGRKTVSSYEVAQEDVSDGAVPASRYHLVAFKSAARVNSFIDSLVQLDPVRLGAALATGIARNADNTFFPPAPANRAAPALAAAATGAKRAKQGKPVLVATSFQPDETVAVDIAVRRIPVVARQLGPSRPVQKAKARAQDPGKLQEWAASRGWLGSDGAYCDGCRSGEDADDEEEDPFYEYALRPGIGQSSYSSGNMYMGP</sequence>
<gene>
    <name evidence="1" type="ORF">WJX72_001656</name>
</gene>
<dbReference type="AlphaFoldDB" id="A0AAW1Q0F4"/>
<organism evidence="1 2">
    <name type="scientific">[Myrmecia] bisecta</name>
    <dbReference type="NCBI Taxonomy" id="41462"/>
    <lineage>
        <taxon>Eukaryota</taxon>
        <taxon>Viridiplantae</taxon>
        <taxon>Chlorophyta</taxon>
        <taxon>core chlorophytes</taxon>
        <taxon>Trebouxiophyceae</taxon>
        <taxon>Trebouxiales</taxon>
        <taxon>Trebouxiaceae</taxon>
        <taxon>Myrmecia</taxon>
    </lineage>
</organism>
<evidence type="ECO:0000313" key="1">
    <source>
        <dbReference type="EMBL" id="KAK9814177.1"/>
    </source>
</evidence>
<protein>
    <submittedName>
        <fullName evidence="1">Uncharacterized protein</fullName>
    </submittedName>
</protein>
<comment type="caution">
    <text evidence="1">The sequence shown here is derived from an EMBL/GenBank/DDBJ whole genome shotgun (WGS) entry which is preliminary data.</text>
</comment>
<evidence type="ECO:0000313" key="2">
    <source>
        <dbReference type="Proteomes" id="UP001489004"/>
    </source>
</evidence>
<dbReference type="Proteomes" id="UP001489004">
    <property type="component" value="Unassembled WGS sequence"/>
</dbReference>